<protein>
    <submittedName>
        <fullName evidence="1">Uncharacterized protein</fullName>
    </submittedName>
</protein>
<organism evidence="1 2">
    <name type="scientific">Entamoeba histolytica</name>
    <dbReference type="NCBI Taxonomy" id="5759"/>
    <lineage>
        <taxon>Eukaryota</taxon>
        <taxon>Amoebozoa</taxon>
        <taxon>Evosea</taxon>
        <taxon>Archamoebae</taxon>
        <taxon>Mastigamoebida</taxon>
        <taxon>Entamoebidae</taxon>
        <taxon>Entamoeba</taxon>
    </lineage>
</organism>
<name>A0A5K1VBT4_ENTHI</name>
<comment type="caution">
    <text evidence="1">The sequence shown here is derived from an EMBL/GenBank/DDBJ whole genome shotgun (WGS) entry which is preliminary data.</text>
</comment>
<dbReference type="Gene3D" id="3.40.50.1820">
    <property type="entry name" value="alpha/beta hydrolase"/>
    <property type="match status" value="1"/>
</dbReference>
<dbReference type="SUPFAM" id="SSF53474">
    <property type="entry name" value="alpha/beta-Hydrolases"/>
    <property type="match status" value="1"/>
</dbReference>
<dbReference type="InterPro" id="IPR029058">
    <property type="entry name" value="AB_hydrolase_fold"/>
</dbReference>
<dbReference type="Proteomes" id="UP000078387">
    <property type="component" value="Unassembled WGS sequence"/>
</dbReference>
<dbReference type="VEuPathDB" id="AmoebaDB:EHI5A_042900"/>
<dbReference type="PANTHER" id="PTHR12277:SF81">
    <property type="entry name" value="PROTEIN ABHD13"/>
    <property type="match status" value="1"/>
</dbReference>
<dbReference type="OMA" id="VEICVHN"/>
<dbReference type="EMBL" id="BDEQ01000001">
    <property type="protein sequence ID" value="GAT96029.1"/>
    <property type="molecule type" value="Genomic_DNA"/>
</dbReference>
<evidence type="ECO:0000313" key="1">
    <source>
        <dbReference type="EMBL" id="GAT96029.1"/>
    </source>
</evidence>
<dbReference type="VEuPathDB" id="AmoebaDB:EHI_016410"/>
<reference evidence="1 2" key="1">
    <citation type="submission" date="2016-05" db="EMBL/GenBank/DDBJ databases">
        <title>First whole genome sequencing of Entamoeba histolytica HM1:IMSS-clone-6.</title>
        <authorList>
            <person name="Mukherjee Avik.K."/>
            <person name="Izumyama S."/>
            <person name="Nakada-Tsukui K."/>
            <person name="Nozaki T."/>
        </authorList>
    </citation>
    <scope>NUCLEOTIDE SEQUENCE [LARGE SCALE GENOMIC DNA]</scope>
    <source>
        <strain evidence="1 2">HM1:IMSS clone 6</strain>
    </source>
</reference>
<gene>
    <name evidence="1" type="ORF">CL6EHI_016410</name>
</gene>
<dbReference type="AlphaFoldDB" id="A0A5K1VBT4"/>
<dbReference type="PANTHER" id="PTHR12277">
    <property type="entry name" value="ALPHA/BETA HYDROLASE DOMAIN-CONTAINING PROTEIN"/>
    <property type="match status" value="1"/>
</dbReference>
<dbReference type="VEuPathDB" id="AmoebaDB:EHI8A_021630"/>
<accession>A0A5K1VBT4</accession>
<proteinExistence type="predicted"/>
<sequence>MSEQYKYLLDHPPKQCNYDESLKGLVMAPFSEGEPIPVRFMLTKINPYNFSLFVFHSAEKDLKDIEDEMMMVSKMFKARIIAFDYPGYGLNKNKKDVSMEKMLDSIFDVMAHKGYREDRTLILGYSHGCGPALQYASILSERKKASLSLETNGIILFYPVDTIPLGIDYHFQSFFNSVQNVVYYHVLMMVPKHDKFFNSMKEIEKIRKSDENYKSRVEVCVHNFSRLKPTSLNRKRLIDIHDSTYPWFKKVDAQITKYKVNKLNISMAITTVLKLNKKIPPLPTHSDFLINQFLNRNRLDELIPIFEEKRLYSTVFVIMNNLENSSLIGEDRSIVDRLNRICRVFKPIITKDWKTLRHDMLCETLTRIDQTTDILDKKTKALQSSKKVEVPEGTFNNNEIEMDSESSGGDNLSEQTFITLNGKKVLNPKKKTIGGATSNKFVVPQWAKGIECDFTVFVKQPINFSDYFLCKESLHKKHSNTN</sequence>
<dbReference type="VEuPathDB" id="AmoebaDB:EHI7A_023190"/>
<dbReference type="VEuPathDB" id="AmoebaDB:KM1_053370"/>
<dbReference type="ESTHER" id="enthi-q513w3">
    <property type="family name" value="AlphaBeta_hydrolase"/>
</dbReference>
<evidence type="ECO:0000313" key="2">
    <source>
        <dbReference type="Proteomes" id="UP000078387"/>
    </source>
</evidence>